<dbReference type="Proteomes" id="UP000192790">
    <property type="component" value="Unassembled WGS sequence"/>
</dbReference>
<keyword evidence="1" id="KW-1133">Transmembrane helix</keyword>
<feature type="transmembrane region" description="Helical" evidence="1">
    <location>
        <begin position="42"/>
        <end position="65"/>
    </location>
</feature>
<sequence length="74" mass="8200">MRKRGKYSFCLAMLGSAMLLFALGFVWYALNHPEQSFPGGNAAAYPVYAAYLAIMTASFILAAVFRRRTGDRAE</sequence>
<name>A0A1W1ZLA6_9FIRM</name>
<feature type="transmembrane region" description="Helical" evidence="1">
    <location>
        <begin position="7"/>
        <end position="30"/>
    </location>
</feature>
<dbReference type="AlphaFoldDB" id="A0A1W1ZLA6"/>
<dbReference type="EMBL" id="FWXW01000002">
    <property type="protein sequence ID" value="SMC49196.1"/>
    <property type="molecule type" value="Genomic_DNA"/>
</dbReference>
<evidence type="ECO:0000313" key="3">
    <source>
        <dbReference type="Proteomes" id="UP000192790"/>
    </source>
</evidence>
<dbReference type="STRING" id="1122930.SAMN02745168_1220"/>
<reference evidence="2 3" key="1">
    <citation type="submission" date="2017-04" db="EMBL/GenBank/DDBJ databases">
        <authorList>
            <person name="Afonso C.L."/>
            <person name="Miller P.J."/>
            <person name="Scott M.A."/>
            <person name="Spackman E."/>
            <person name="Goraichik I."/>
            <person name="Dimitrov K.M."/>
            <person name="Suarez D.L."/>
            <person name="Swayne D.E."/>
        </authorList>
    </citation>
    <scope>NUCLEOTIDE SEQUENCE [LARGE SCALE GENOMIC DNA]</scope>
    <source>
        <strain evidence="2 3">DSM 12816</strain>
    </source>
</reference>
<dbReference type="RefSeq" id="WP_084233841.1">
    <property type="nucleotide sequence ID" value="NZ_FWXW01000002.1"/>
</dbReference>
<accession>A0A1W1ZLA6</accession>
<keyword evidence="1" id="KW-0812">Transmembrane</keyword>
<proteinExistence type="predicted"/>
<protein>
    <submittedName>
        <fullName evidence="2">Uncharacterized protein</fullName>
    </submittedName>
</protein>
<keyword evidence="1" id="KW-0472">Membrane</keyword>
<organism evidence="2 3">
    <name type="scientific">Papillibacter cinnamivorans DSM 12816</name>
    <dbReference type="NCBI Taxonomy" id="1122930"/>
    <lineage>
        <taxon>Bacteria</taxon>
        <taxon>Bacillati</taxon>
        <taxon>Bacillota</taxon>
        <taxon>Clostridia</taxon>
        <taxon>Eubacteriales</taxon>
        <taxon>Oscillospiraceae</taxon>
        <taxon>Papillibacter</taxon>
    </lineage>
</organism>
<gene>
    <name evidence="2" type="ORF">SAMN02745168_1220</name>
</gene>
<evidence type="ECO:0000313" key="2">
    <source>
        <dbReference type="EMBL" id="SMC49196.1"/>
    </source>
</evidence>
<keyword evidence="3" id="KW-1185">Reference proteome</keyword>
<evidence type="ECO:0000256" key="1">
    <source>
        <dbReference type="SAM" id="Phobius"/>
    </source>
</evidence>